<feature type="transmembrane region" description="Helical" evidence="1">
    <location>
        <begin position="89"/>
        <end position="107"/>
    </location>
</feature>
<evidence type="ECO:0000313" key="2">
    <source>
        <dbReference type="EMBL" id="TQM09693.1"/>
    </source>
</evidence>
<name>A0A543DK28_9PSEU</name>
<accession>A0A543DK28</accession>
<feature type="transmembrane region" description="Helical" evidence="1">
    <location>
        <begin position="279"/>
        <end position="300"/>
    </location>
</feature>
<feature type="transmembrane region" description="Helical" evidence="1">
    <location>
        <begin position="246"/>
        <end position="267"/>
    </location>
</feature>
<dbReference type="AlphaFoldDB" id="A0A543DK28"/>
<keyword evidence="1" id="KW-0472">Membrane</keyword>
<protein>
    <submittedName>
        <fullName evidence="2">Uncharacterized protein</fullName>
    </submittedName>
</protein>
<evidence type="ECO:0000313" key="3">
    <source>
        <dbReference type="Proteomes" id="UP000315677"/>
    </source>
</evidence>
<keyword evidence="1" id="KW-0812">Transmembrane</keyword>
<feature type="transmembrane region" description="Helical" evidence="1">
    <location>
        <begin position="166"/>
        <end position="189"/>
    </location>
</feature>
<evidence type="ECO:0000256" key="1">
    <source>
        <dbReference type="SAM" id="Phobius"/>
    </source>
</evidence>
<proteinExistence type="predicted"/>
<gene>
    <name evidence="2" type="ORF">FB558_5460</name>
</gene>
<feature type="transmembrane region" description="Helical" evidence="1">
    <location>
        <begin position="12"/>
        <end position="31"/>
    </location>
</feature>
<organism evidence="2 3">
    <name type="scientific">Pseudonocardia kunmingensis</name>
    <dbReference type="NCBI Taxonomy" id="630975"/>
    <lineage>
        <taxon>Bacteria</taxon>
        <taxon>Bacillati</taxon>
        <taxon>Actinomycetota</taxon>
        <taxon>Actinomycetes</taxon>
        <taxon>Pseudonocardiales</taxon>
        <taxon>Pseudonocardiaceae</taxon>
        <taxon>Pseudonocardia</taxon>
    </lineage>
</organism>
<keyword evidence="3" id="KW-1185">Reference proteome</keyword>
<feature type="transmembrane region" description="Helical" evidence="1">
    <location>
        <begin position="113"/>
        <end position="132"/>
    </location>
</feature>
<comment type="caution">
    <text evidence="2">The sequence shown here is derived from an EMBL/GenBank/DDBJ whole genome shotgun (WGS) entry which is preliminary data.</text>
</comment>
<keyword evidence="1" id="KW-1133">Transmembrane helix</keyword>
<feature type="transmembrane region" description="Helical" evidence="1">
    <location>
        <begin position="43"/>
        <end position="68"/>
    </location>
</feature>
<sequence>MDGPRGRRTLRLLALGHLAIAIGAIPATLFASAGPQETEPSSFVPAVVASGILTAGQLLSCLNVGALARATTDRIDTGRVARTLRRAEWTAVPIATTSVVQMSLLSHSPAMPVLLTLLLAAVLLEGAHLVWLHRRALGDRRGPAAEHHWLPPDAGPRARALYQRGVVGCLVSGGLAALLLVVTTARYAAESHGAASASPGASIQIIAAAAVTVMPFLPIRGFLRLRDAFVGDALHLPALRHAGESFLRAGAAAVVLLAVVMASTPTTPPDAIDLHARPILASIFLILVASQLIEVIRLGIGDIPKRLARWR</sequence>
<dbReference type="EMBL" id="VFPA01000003">
    <property type="protein sequence ID" value="TQM09693.1"/>
    <property type="molecule type" value="Genomic_DNA"/>
</dbReference>
<reference evidence="2 3" key="1">
    <citation type="submission" date="2019-06" db="EMBL/GenBank/DDBJ databases">
        <title>Sequencing the genomes of 1000 actinobacteria strains.</title>
        <authorList>
            <person name="Klenk H.-P."/>
        </authorList>
    </citation>
    <scope>NUCLEOTIDE SEQUENCE [LARGE SCALE GENOMIC DNA]</scope>
    <source>
        <strain evidence="2 3">DSM 45301</strain>
    </source>
</reference>
<feature type="transmembrane region" description="Helical" evidence="1">
    <location>
        <begin position="201"/>
        <end position="219"/>
    </location>
</feature>
<dbReference type="Proteomes" id="UP000315677">
    <property type="component" value="Unassembled WGS sequence"/>
</dbReference>